<reference evidence="1 2" key="1">
    <citation type="submission" date="2005-09" db="EMBL/GenBank/DDBJ databases">
        <authorList>
            <person name="Mural R.J."/>
            <person name="Li P.W."/>
            <person name="Adams M.D."/>
            <person name="Amanatides P.G."/>
            <person name="Baden-Tillson H."/>
            <person name="Barnstead M."/>
            <person name="Chin S.H."/>
            <person name="Dew I."/>
            <person name="Evans C.A."/>
            <person name="Ferriera S."/>
            <person name="Flanigan M."/>
            <person name="Fosler C."/>
            <person name="Glodek A."/>
            <person name="Gu Z."/>
            <person name="Holt R.A."/>
            <person name="Jennings D."/>
            <person name="Kraft C.L."/>
            <person name="Lu F."/>
            <person name="Nguyen T."/>
            <person name="Nusskern D.R."/>
            <person name="Pfannkoch C.M."/>
            <person name="Sitter C."/>
            <person name="Sutton G.G."/>
            <person name="Venter J.C."/>
            <person name="Wang Z."/>
            <person name="Woodage T."/>
            <person name="Zheng X.H."/>
            <person name="Zhong F."/>
        </authorList>
    </citation>
    <scope>NUCLEOTIDE SEQUENCE [LARGE SCALE GENOMIC DNA]</scope>
    <source>
        <strain>BN</strain>
        <strain evidence="2">Sprague-Dawley</strain>
    </source>
</reference>
<proteinExistence type="predicted"/>
<sequence length="73" mass="8253">MFLRLKSPSFWSHMSLSYYHSCGSVPLIVSLQGSQHMLCSCSTQLEAEARGAWQAELISAHIRRQREVCGNLQ</sequence>
<gene>
    <name evidence="1" type="ORF">rCG_45962</name>
</gene>
<accession>A6ICK5</accession>
<evidence type="ECO:0000313" key="2">
    <source>
        <dbReference type="Proteomes" id="UP000234681"/>
    </source>
</evidence>
<dbReference type="Proteomes" id="UP000234681">
    <property type="component" value="Chromosome 13"/>
</dbReference>
<evidence type="ECO:0000313" key="1">
    <source>
        <dbReference type="EMBL" id="EDM09642.1"/>
    </source>
</evidence>
<dbReference type="AlphaFoldDB" id="A6ICK5"/>
<organism evidence="1 2">
    <name type="scientific">Rattus norvegicus</name>
    <name type="common">Rat</name>
    <dbReference type="NCBI Taxonomy" id="10116"/>
    <lineage>
        <taxon>Eukaryota</taxon>
        <taxon>Metazoa</taxon>
        <taxon>Chordata</taxon>
        <taxon>Craniata</taxon>
        <taxon>Vertebrata</taxon>
        <taxon>Euteleostomi</taxon>
        <taxon>Mammalia</taxon>
        <taxon>Eutheria</taxon>
        <taxon>Euarchontoglires</taxon>
        <taxon>Glires</taxon>
        <taxon>Rodentia</taxon>
        <taxon>Myomorpha</taxon>
        <taxon>Muroidea</taxon>
        <taxon>Muridae</taxon>
        <taxon>Murinae</taxon>
        <taxon>Rattus</taxon>
    </lineage>
</organism>
<name>A6ICK5_RAT</name>
<dbReference type="EMBL" id="CH473958">
    <property type="protein sequence ID" value="EDM09642.1"/>
    <property type="molecule type" value="Genomic_DNA"/>
</dbReference>
<protein>
    <submittedName>
        <fullName evidence="1">RCG45962</fullName>
    </submittedName>
</protein>